<protein>
    <submittedName>
        <fullName evidence="3">Glutathione S-transferase family protein</fullName>
    </submittedName>
</protein>
<evidence type="ECO:0000313" key="3">
    <source>
        <dbReference type="EMBL" id="MFC3052705.1"/>
    </source>
</evidence>
<reference evidence="4" key="1">
    <citation type="journal article" date="2019" name="Int. J. Syst. Evol. Microbiol.">
        <title>The Global Catalogue of Microorganisms (GCM) 10K type strain sequencing project: providing services to taxonomists for standard genome sequencing and annotation.</title>
        <authorList>
            <consortium name="The Broad Institute Genomics Platform"/>
            <consortium name="The Broad Institute Genome Sequencing Center for Infectious Disease"/>
            <person name="Wu L."/>
            <person name="Ma J."/>
        </authorList>
    </citation>
    <scope>NUCLEOTIDE SEQUENCE [LARGE SCALE GENOMIC DNA]</scope>
    <source>
        <strain evidence="4">KCTC 62164</strain>
    </source>
</reference>
<dbReference type="InterPro" id="IPR036249">
    <property type="entry name" value="Thioredoxin-like_sf"/>
</dbReference>
<dbReference type="InterPro" id="IPR040079">
    <property type="entry name" value="Glutathione_S-Trfase"/>
</dbReference>
<dbReference type="PANTHER" id="PTHR43968:SF6">
    <property type="entry name" value="GLUTATHIONE S-TRANSFERASE OMEGA"/>
    <property type="match status" value="1"/>
</dbReference>
<gene>
    <name evidence="3" type="ORF">ACFOKA_12395</name>
</gene>
<evidence type="ECO:0000259" key="1">
    <source>
        <dbReference type="PROSITE" id="PS50404"/>
    </source>
</evidence>
<dbReference type="InterPro" id="IPR004046">
    <property type="entry name" value="GST_C"/>
</dbReference>
<organism evidence="3 4">
    <name type="scientific">Kordiimonas pumila</name>
    <dbReference type="NCBI Taxonomy" id="2161677"/>
    <lineage>
        <taxon>Bacteria</taxon>
        <taxon>Pseudomonadati</taxon>
        <taxon>Pseudomonadota</taxon>
        <taxon>Alphaproteobacteria</taxon>
        <taxon>Kordiimonadales</taxon>
        <taxon>Kordiimonadaceae</taxon>
        <taxon>Kordiimonas</taxon>
    </lineage>
</organism>
<dbReference type="Gene3D" id="3.40.30.10">
    <property type="entry name" value="Glutaredoxin"/>
    <property type="match status" value="1"/>
</dbReference>
<comment type="caution">
    <text evidence="3">The sequence shown here is derived from an EMBL/GenBank/DDBJ whole genome shotgun (WGS) entry which is preliminary data.</text>
</comment>
<dbReference type="Pfam" id="PF13417">
    <property type="entry name" value="GST_N_3"/>
    <property type="match status" value="1"/>
</dbReference>
<proteinExistence type="predicted"/>
<dbReference type="Proteomes" id="UP001595444">
    <property type="component" value="Unassembled WGS sequence"/>
</dbReference>
<dbReference type="EMBL" id="JBHRSL010000010">
    <property type="protein sequence ID" value="MFC3052705.1"/>
    <property type="molecule type" value="Genomic_DNA"/>
</dbReference>
<dbReference type="InterPro" id="IPR050983">
    <property type="entry name" value="GST_Omega/HSP26"/>
</dbReference>
<dbReference type="SFLD" id="SFLDG00358">
    <property type="entry name" value="Main_(cytGST)"/>
    <property type="match status" value="1"/>
</dbReference>
<feature type="domain" description="GST N-terminal" evidence="1">
    <location>
        <begin position="3"/>
        <end position="82"/>
    </location>
</feature>
<dbReference type="PANTHER" id="PTHR43968">
    <property type="match status" value="1"/>
</dbReference>
<dbReference type="CDD" id="cd00299">
    <property type="entry name" value="GST_C_family"/>
    <property type="match status" value="1"/>
</dbReference>
<dbReference type="InterPro" id="IPR036282">
    <property type="entry name" value="Glutathione-S-Trfase_C_sf"/>
</dbReference>
<dbReference type="InterPro" id="IPR004045">
    <property type="entry name" value="Glutathione_S-Trfase_N"/>
</dbReference>
<keyword evidence="4" id="KW-1185">Reference proteome</keyword>
<feature type="domain" description="GST C-terminal" evidence="2">
    <location>
        <begin position="87"/>
        <end position="221"/>
    </location>
</feature>
<dbReference type="SUPFAM" id="SSF47616">
    <property type="entry name" value="GST C-terminal domain-like"/>
    <property type="match status" value="1"/>
</dbReference>
<dbReference type="Gene3D" id="1.20.1050.10">
    <property type="match status" value="1"/>
</dbReference>
<dbReference type="CDD" id="cd00570">
    <property type="entry name" value="GST_N_family"/>
    <property type="match status" value="1"/>
</dbReference>
<dbReference type="RefSeq" id="WP_194213643.1">
    <property type="nucleotide sequence ID" value="NZ_CP061205.1"/>
</dbReference>
<dbReference type="SUPFAM" id="SSF52833">
    <property type="entry name" value="Thioredoxin-like"/>
    <property type="match status" value="1"/>
</dbReference>
<dbReference type="PROSITE" id="PS50405">
    <property type="entry name" value="GST_CTER"/>
    <property type="match status" value="1"/>
</dbReference>
<evidence type="ECO:0000313" key="4">
    <source>
        <dbReference type="Proteomes" id="UP001595444"/>
    </source>
</evidence>
<dbReference type="Pfam" id="PF14497">
    <property type="entry name" value="GST_C_3"/>
    <property type="match status" value="1"/>
</dbReference>
<accession>A0ABV7D762</accession>
<sequence>MTDSITLYGHPVSPYVRKVLIAFAFKGMKPDVIIPVSPFIADDGFKKISPLKRIPVLQIGDFILPDSTAICEYIDEAYSGEKCYPGDVTLRAKARWFEEYADDHIARNAVFGLFFEKIIKPALLKQETNMDTVNTTLTEKLPDIMSYLELQLQNADYLLGEKPFMADFAVASFFVNAGFAGWLPDAALWPKTTAYLKRISANPHYASVTEFGTKALKCRRAELEELIQAYISPDK</sequence>
<dbReference type="SFLD" id="SFLDS00019">
    <property type="entry name" value="Glutathione_Transferase_(cytos"/>
    <property type="match status" value="1"/>
</dbReference>
<dbReference type="InterPro" id="IPR010987">
    <property type="entry name" value="Glutathione-S-Trfase_C-like"/>
</dbReference>
<name>A0ABV7D762_9PROT</name>
<evidence type="ECO:0000259" key="2">
    <source>
        <dbReference type="PROSITE" id="PS50405"/>
    </source>
</evidence>
<dbReference type="PROSITE" id="PS50404">
    <property type="entry name" value="GST_NTER"/>
    <property type="match status" value="1"/>
</dbReference>